<keyword evidence="3" id="KW-1133">Transmembrane helix</keyword>
<keyword evidence="5" id="KW-1185">Reference proteome</keyword>
<dbReference type="PANTHER" id="PTHR31836:SF28">
    <property type="entry name" value="SRCR DOMAIN-CONTAINING PROTEIN-RELATED"/>
    <property type="match status" value="1"/>
</dbReference>
<gene>
    <name evidence="4" type="ORF">CC86DRAFT_408578</name>
</gene>
<protein>
    <submittedName>
        <fullName evidence="4">Uncharacterized protein</fullName>
    </submittedName>
</protein>
<evidence type="ECO:0000256" key="2">
    <source>
        <dbReference type="SAM" id="MobiDB-lite"/>
    </source>
</evidence>
<reference evidence="4" key="1">
    <citation type="journal article" date="2020" name="Stud. Mycol.">
        <title>101 Dothideomycetes genomes: a test case for predicting lifestyles and emergence of pathogens.</title>
        <authorList>
            <person name="Haridas S."/>
            <person name="Albert R."/>
            <person name="Binder M."/>
            <person name="Bloem J."/>
            <person name="Labutti K."/>
            <person name="Salamov A."/>
            <person name="Andreopoulos B."/>
            <person name="Baker S."/>
            <person name="Barry K."/>
            <person name="Bills G."/>
            <person name="Bluhm B."/>
            <person name="Cannon C."/>
            <person name="Castanera R."/>
            <person name="Culley D."/>
            <person name="Daum C."/>
            <person name="Ezra D."/>
            <person name="Gonzalez J."/>
            <person name="Henrissat B."/>
            <person name="Kuo A."/>
            <person name="Liang C."/>
            <person name="Lipzen A."/>
            <person name="Lutzoni F."/>
            <person name="Magnuson J."/>
            <person name="Mondo S."/>
            <person name="Nolan M."/>
            <person name="Ohm R."/>
            <person name="Pangilinan J."/>
            <person name="Park H.-J."/>
            <person name="Ramirez L."/>
            <person name="Alfaro M."/>
            <person name="Sun H."/>
            <person name="Tritt A."/>
            <person name="Yoshinaga Y."/>
            <person name="Zwiers L.-H."/>
            <person name="Turgeon B."/>
            <person name="Goodwin S."/>
            <person name="Spatafora J."/>
            <person name="Crous P."/>
            <person name="Grigoriev I."/>
        </authorList>
    </citation>
    <scope>NUCLEOTIDE SEQUENCE</scope>
    <source>
        <strain evidence="4">CBS 113818</strain>
    </source>
</reference>
<dbReference type="InterPro" id="IPR036908">
    <property type="entry name" value="RlpA-like_sf"/>
</dbReference>
<name>A0A6A6ZTW0_9PLEO</name>
<keyword evidence="3" id="KW-0472">Membrane</keyword>
<dbReference type="InterPro" id="IPR051477">
    <property type="entry name" value="Expansin_CellWall"/>
</dbReference>
<dbReference type="OrthoDB" id="623670at2759"/>
<sequence length="231" mass="25067">MSAHQIPRKEVKAPAPAPAHLKEVETAKSANSSWDIPEEGQSKRRRNHLGAGAGATRWALSDRFDRMLPPHKRYFGRSRRTLLIIVLVVFLCLLALIIGLAAGLSGTKKGPQNLPLPGSAEKFTGDLTYYDPGLGACGIDSGDNDAVVAVSHYLFDEVQTGTDPNQNPLCGKKIRARRVNEKTGKSASIDVTVIDRCTGCQPTDIDVSPAMFDQIADHDLGRVTVTWAWLP</sequence>
<accession>A0A6A6ZTW0</accession>
<evidence type="ECO:0000256" key="3">
    <source>
        <dbReference type="SAM" id="Phobius"/>
    </source>
</evidence>
<dbReference type="PANTHER" id="PTHR31836">
    <property type="match status" value="1"/>
</dbReference>
<feature type="region of interest" description="Disordered" evidence="2">
    <location>
        <begin position="1"/>
        <end position="50"/>
    </location>
</feature>
<dbReference type="SUPFAM" id="SSF50685">
    <property type="entry name" value="Barwin-like endoglucanases"/>
    <property type="match status" value="1"/>
</dbReference>
<dbReference type="CDD" id="cd22191">
    <property type="entry name" value="DPBB_RlpA_EXP_N-like"/>
    <property type="match status" value="1"/>
</dbReference>
<dbReference type="Gene3D" id="2.40.40.10">
    <property type="entry name" value="RlpA-like domain"/>
    <property type="match status" value="1"/>
</dbReference>
<proteinExistence type="predicted"/>
<keyword evidence="3" id="KW-0812">Transmembrane</keyword>
<keyword evidence="1" id="KW-0732">Signal</keyword>
<dbReference type="Proteomes" id="UP000799424">
    <property type="component" value="Unassembled WGS sequence"/>
</dbReference>
<evidence type="ECO:0000313" key="4">
    <source>
        <dbReference type="EMBL" id="KAF2824500.1"/>
    </source>
</evidence>
<organism evidence="4 5">
    <name type="scientific">Ophiobolus disseminans</name>
    <dbReference type="NCBI Taxonomy" id="1469910"/>
    <lineage>
        <taxon>Eukaryota</taxon>
        <taxon>Fungi</taxon>
        <taxon>Dikarya</taxon>
        <taxon>Ascomycota</taxon>
        <taxon>Pezizomycotina</taxon>
        <taxon>Dothideomycetes</taxon>
        <taxon>Pleosporomycetidae</taxon>
        <taxon>Pleosporales</taxon>
        <taxon>Pleosporineae</taxon>
        <taxon>Phaeosphaeriaceae</taxon>
        <taxon>Ophiobolus</taxon>
    </lineage>
</organism>
<evidence type="ECO:0000313" key="5">
    <source>
        <dbReference type="Proteomes" id="UP000799424"/>
    </source>
</evidence>
<feature type="transmembrane region" description="Helical" evidence="3">
    <location>
        <begin position="82"/>
        <end position="104"/>
    </location>
</feature>
<evidence type="ECO:0000256" key="1">
    <source>
        <dbReference type="ARBA" id="ARBA00022729"/>
    </source>
</evidence>
<dbReference type="AlphaFoldDB" id="A0A6A6ZTW0"/>
<dbReference type="EMBL" id="MU006230">
    <property type="protein sequence ID" value="KAF2824500.1"/>
    <property type="molecule type" value="Genomic_DNA"/>
</dbReference>